<dbReference type="SUPFAM" id="SSF46585">
    <property type="entry name" value="HR1 repeat"/>
    <property type="match status" value="1"/>
</dbReference>
<dbReference type="GO" id="GO:0004697">
    <property type="term" value="F:diacylglycerol-dependent serine/threonine kinase activity"/>
    <property type="evidence" value="ECO:0007669"/>
    <property type="project" value="UniProtKB-EC"/>
</dbReference>
<keyword evidence="2" id="KW-0597">Phosphoprotein</keyword>
<dbReference type="Pfam" id="PF00069">
    <property type="entry name" value="Pkinase"/>
    <property type="match status" value="1"/>
</dbReference>
<keyword evidence="1 10" id="KW-0723">Serine/threonine-protein kinase</keyword>
<dbReference type="InterPro" id="IPR008271">
    <property type="entry name" value="Ser/Thr_kinase_AS"/>
</dbReference>
<keyword evidence="11" id="KW-0175">Coiled coil</keyword>
<evidence type="ECO:0000256" key="10">
    <source>
        <dbReference type="RuleBase" id="RU000304"/>
    </source>
</evidence>
<feature type="coiled-coil region" evidence="11">
    <location>
        <begin position="77"/>
        <end position="104"/>
    </location>
</feature>
<dbReference type="FunFam" id="1.10.287.160:FF:000012">
    <property type="entry name" value="Uncharacterized protein"/>
    <property type="match status" value="1"/>
</dbReference>
<dbReference type="EMBL" id="KV460376">
    <property type="protein sequence ID" value="OCA19517.1"/>
    <property type="molecule type" value="Genomic_DNA"/>
</dbReference>
<evidence type="ECO:0000256" key="3">
    <source>
        <dbReference type="ARBA" id="ARBA00022679"/>
    </source>
</evidence>
<accession>A0A1B8Y932</accession>
<gene>
    <name evidence="14" type="ORF">XENTR_v90028731mg</name>
</gene>
<organism evidence="14">
    <name type="scientific">Xenopus tropicalis</name>
    <name type="common">Western clawed frog</name>
    <name type="synonym">Silurana tropicalis</name>
    <dbReference type="NCBI Taxonomy" id="8364"/>
    <lineage>
        <taxon>Eukaryota</taxon>
        <taxon>Metazoa</taxon>
        <taxon>Chordata</taxon>
        <taxon>Craniata</taxon>
        <taxon>Vertebrata</taxon>
        <taxon>Euteleostomi</taxon>
        <taxon>Amphibia</taxon>
        <taxon>Batrachia</taxon>
        <taxon>Anura</taxon>
        <taxon>Pipoidea</taxon>
        <taxon>Pipidae</taxon>
        <taxon>Xenopodinae</taxon>
        <taxon>Xenopus</taxon>
        <taxon>Silurana</taxon>
    </lineage>
</organism>
<reference evidence="14" key="1">
    <citation type="submission" date="2009-11" db="EMBL/GenBank/DDBJ databases">
        <authorList>
            <consortium name="US DOE Joint Genome Institute (JGI-PGF)"/>
            <person name="Ottilar R."/>
            <person name="Schmutz J."/>
            <person name="Salamov A."/>
            <person name="Cheng J.F."/>
            <person name="Lucas S."/>
            <person name="Pitluck S."/>
            <person name="Gundlach H."/>
            <person name="Guo Y."/>
            <person name="Haberer G."/>
            <person name="Nasrallah J."/>
            <person name="Mayer K.F.X."/>
            <person name="van de Peer Y."/>
            <person name="Weigel D."/>
            <person name="Grigoriev I.V."/>
        </authorList>
    </citation>
    <scope>NUCLEOTIDE SEQUENCE</scope>
    <source>
        <strain evidence="14">Nigerian</strain>
    </source>
</reference>
<dbReference type="InterPro" id="IPR036274">
    <property type="entry name" value="HR1_rpt_sf"/>
</dbReference>
<dbReference type="FunFam" id="3.30.200.20:FF:000775">
    <property type="entry name" value="Uncharacterized protein"/>
    <property type="match status" value="1"/>
</dbReference>
<comment type="catalytic activity">
    <reaction evidence="8">
        <text>L-seryl-[protein] + ATP = O-phospho-L-seryl-[protein] + ADP + H(+)</text>
        <dbReference type="Rhea" id="RHEA:17989"/>
        <dbReference type="Rhea" id="RHEA-COMP:9863"/>
        <dbReference type="Rhea" id="RHEA-COMP:11604"/>
        <dbReference type="ChEBI" id="CHEBI:15378"/>
        <dbReference type="ChEBI" id="CHEBI:29999"/>
        <dbReference type="ChEBI" id="CHEBI:30616"/>
        <dbReference type="ChEBI" id="CHEBI:83421"/>
        <dbReference type="ChEBI" id="CHEBI:456216"/>
        <dbReference type="EC" id="2.7.11.13"/>
    </reaction>
</comment>
<dbReference type="SMART" id="SM00742">
    <property type="entry name" value="Hr1"/>
    <property type="match status" value="1"/>
</dbReference>
<evidence type="ECO:0000256" key="4">
    <source>
        <dbReference type="ARBA" id="ARBA00022741"/>
    </source>
</evidence>
<dbReference type="InterPro" id="IPR000719">
    <property type="entry name" value="Prot_kinase_dom"/>
</dbReference>
<evidence type="ECO:0000256" key="7">
    <source>
        <dbReference type="ARBA" id="ARBA00047272"/>
    </source>
</evidence>
<dbReference type="SUPFAM" id="SSF56112">
    <property type="entry name" value="Protein kinase-like (PK-like)"/>
    <property type="match status" value="1"/>
</dbReference>
<dbReference type="InterPro" id="IPR017441">
    <property type="entry name" value="Protein_kinase_ATP_BS"/>
</dbReference>
<reference evidence="14" key="2">
    <citation type="journal article" date="2010" name="Science">
        <title>The genome of the Western clawed frog Xenopus tropicalis.</title>
        <authorList>
            <person name="Hellsten U."/>
            <person name="Harland R.M."/>
            <person name="Gilchrist M.J."/>
            <person name="Hendrix D."/>
            <person name="Jurka J."/>
            <person name="Kapitonov V."/>
            <person name="Ovcharenko I."/>
            <person name="Putnam N.H."/>
            <person name="Shu S."/>
            <person name="Taher L."/>
            <person name="Blitz I.L."/>
            <person name="Blumberg B."/>
            <person name="Dichmann D.S."/>
            <person name="Dubchak I."/>
            <person name="Amaya E."/>
            <person name="Detter J.C."/>
            <person name="Fletcher R."/>
            <person name="Gerhard D.S."/>
            <person name="Goodstein D."/>
            <person name="Graves T."/>
            <person name="Grigoriev I.V."/>
            <person name="Grimwood J."/>
            <person name="Kawashima T."/>
            <person name="Lindquist E."/>
            <person name="Lucas S.M."/>
            <person name="Mead P.E."/>
            <person name="Mitros T."/>
            <person name="Ogino H."/>
            <person name="Ohta Y."/>
            <person name="Poliakov A.V."/>
            <person name="Pollet N."/>
            <person name="Robert J."/>
            <person name="Salamov A."/>
            <person name="Sater A.K."/>
            <person name="Schmutz J."/>
            <person name="Terry A."/>
            <person name="Vize P.D."/>
            <person name="Warren W.C."/>
            <person name="Wells D."/>
            <person name="Wills A."/>
            <person name="Wilson R.K."/>
            <person name="Zimmerman L.B."/>
            <person name="Zorn A.M."/>
            <person name="Grainger R."/>
            <person name="Grammer T."/>
            <person name="Khokha M.K."/>
            <person name="Richardson P.M."/>
            <person name="Rokhsar D.S."/>
        </authorList>
    </citation>
    <scope>NUCLEOTIDE SEQUENCE [LARGE SCALE GENOMIC DNA]</scope>
    <source>
        <strain evidence="14">Nigerian</strain>
    </source>
</reference>
<dbReference type="GO" id="GO:0005524">
    <property type="term" value="F:ATP binding"/>
    <property type="evidence" value="ECO:0007669"/>
    <property type="project" value="UniProtKB-UniRule"/>
</dbReference>
<evidence type="ECO:0000313" key="14">
    <source>
        <dbReference type="EMBL" id="OCA19517.1"/>
    </source>
</evidence>
<feature type="domain" description="Protein kinase" evidence="13">
    <location>
        <begin position="243"/>
        <end position="412"/>
    </location>
</feature>
<sequence>MGAKLCNILHQQQNTEAEDTKQCFDYSELLAMKHQLVSTIQKETRVAAGAEKLYRATKNRKTKAQVKELRKSSEEKVKALYSSLLKLTQEIARKEAENTRVSDAVLETTETTNDIDVVFPAEKVTGPEVPVISDTASDSSQHHPDDSAEEPGPETEQPQVPPDSDLPAEDEEDDEEANVEQQQPEKEEDSDVQVHEGDSSGTSQGPHPGDYSPTQRDCQAEEPLEETQSTQELQFCSFNATDFRRIQVLGRGSFGKVLLVEYLPANIICALKVLKKDNIDNEEDIQRILAEKQIGQLVNPDRFLVDLYATFKSKYHLFFIMEFVAGGTLRTHLESCGHFNLEKATFYSACITLGLSAIHTKDVIHRDLKPGNILIDQAGYLKIADFGMGKTGKRALYNYPAQSGLIYGLHWH</sequence>
<feature type="region of interest" description="Disordered" evidence="12">
    <location>
        <begin position="117"/>
        <end position="230"/>
    </location>
</feature>
<comment type="catalytic activity">
    <reaction evidence="7">
        <text>L-threonyl-[protein] + ATP = O-phospho-L-threonyl-[protein] + ADP + H(+)</text>
        <dbReference type="Rhea" id="RHEA:46608"/>
        <dbReference type="Rhea" id="RHEA-COMP:11060"/>
        <dbReference type="Rhea" id="RHEA-COMP:11605"/>
        <dbReference type="ChEBI" id="CHEBI:15378"/>
        <dbReference type="ChEBI" id="CHEBI:30013"/>
        <dbReference type="ChEBI" id="CHEBI:30616"/>
        <dbReference type="ChEBI" id="CHEBI:61977"/>
        <dbReference type="ChEBI" id="CHEBI:456216"/>
        <dbReference type="EC" id="2.7.11.13"/>
    </reaction>
</comment>
<evidence type="ECO:0000259" key="13">
    <source>
        <dbReference type="PROSITE" id="PS50011"/>
    </source>
</evidence>
<keyword evidence="4 9" id="KW-0547">Nucleotide-binding</keyword>
<protein>
    <recommendedName>
        <fullName evidence="13">Protein kinase domain-containing protein</fullName>
    </recommendedName>
</protein>
<keyword evidence="6 9" id="KW-0067">ATP-binding</keyword>
<dbReference type="GO" id="GO:0007165">
    <property type="term" value="P:signal transduction"/>
    <property type="evidence" value="ECO:0007669"/>
    <property type="project" value="InterPro"/>
</dbReference>
<dbReference type="InterPro" id="IPR011072">
    <property type="entry name" value="HR1_rho-bd"/>
</dbReference>
<feature type="compositionally biased region" description="Acidic residues" evidence="12">
    <location>
        <begin position="166"/>
        <end position="178"/>
    </location>
</feature>
<evidence type="ECO:0000256" key="2">
    <source>
        <dbReference type="ARBA" id="ARBA00022553"/>
    </source>
</evidence>
<evidence type="ECO:0000256" key="6">
    <source>
        <dbReference type="ARBA" id="ARBA00022840"/>
    </source>
</evidence>
<reference evidence="14" key="3">
    <citation type="submission" date="2016-05" db="EMBL/GenBank/DDBJ databases">
        <title>WGS assembly of Xenopus tropicalis.</title>
        <authorList>
            <person name="Sessions A."/>
            <person name="Jenkins J."/>
            <person name="Mitros T."/>
            <person name="Lyons J.T."/>
            <person name="Dichmann D.S."/>
            <person name="Robert J."/>
            <person name="Harland R.M."/>
            <person name="Rokhsar D.S."/>
        </authorList>
    </citation>
    <scope>NUCLEOTIDE SEQUENCE</scope>
    <source>
        <strain evidence="14">Nigerian</strain>
    </source>
</reference>
<evidence type="ECO:0000256" key="8">
    <source>
        <dbReference type="ARBA" id="ARBA00047470"/>
    </source>
</evidence>
<dbReference type="AlphaFoldDB" id="A0A1B8Y932"/>
<keyword evidence="3" id="KW-0808">Transferase</keyword>
<dbReference type="PANTHER" id="PTHR24351">
    <property type="entry name" value="RIBOSOMAL PROTEIN S6 KINASE"/>
    <property type="match status" value="1"/>
</dbReference>
<feature type="binding site" evidence="9">
    <location>
        <position position="272"/>
    </location>
    <ligand>
        <name>ATP</name>
        <dbReference type="ChEBI" id="CHEBI:30616"/>
    </ligand>
</feature>
<evidence type="ECO:0000256" key="5">
    <source>
        <dbReference type="ARBA" id="ARBA00022777"/>
    </source>
</evidence>
<evidence type="ECO:0000256" key="1">
    <source>
        <dbReference type="ARBA" id="ARBA00022527"/>
    </source>
</evidence>
<dbReference type="Gene3D" id="1.10.510.10">
    <property type="entry name" value="Transferase(Phosphotransferase) domain 1"/>
    <property type="match status" value="1"/>
</dbReference>
<dbReference type="Gene3D" id="3.30.200.20">
    <property type="entry name" value="Phosphorylase Kinase, domain 1"/>
    <property type="match status" value="1"/>
</dbReference>
<comment type="similarity">
    <text evidence="10">Belongs to the protein kinase superfamily.</text>
</comment>
<dbReference type="Gene3D" id="1.10.287.160">
    <property type="entry name" value="HR1 repeat"/>
    <property type="match status" value="1"/>
</dbReference>
<evidence type="ECO:0000256" key="12">
    <source>
        <dbReference type="SAM" id="MobiDB-lite"/>
    </source>
</evidence>
<keyword evidence="5" id="KW-0418">Kinase</keyword>
<evidence type="ECO:0000256" key="9">
    <source>
        <dbReference type="PROSITE-ProRule" id="PRU10141"/>
    </source>
</evidence>
<dbReference type="PROSITE" id="PS50011">
    <property type="entry name" value="PROTEIN_KINASE_DOM"/>
    <property type="match status" value="1"/>
</dbReference>
<dbReference type="InterPro" id="IPR011009">
    <property type="entry name" value="Kinase-like_dom_sf"/>
</dbReference>
<proteinExistence type="inferred from homology"/>
<dbReference type="PROSITE" id="PS00108">
    <property type="entry name" value="PROTEIN_KINASE_ST"/>
    <property type="match status" value="1"/>
</dbReference>
<name>A0A1B8Y932_XENTR</name>
<dbReference type="SMART" id="SM00220">
    <property type="entry name" value="S_TKc"/>
    <property type="match status" value="1"/>
</dbReference>
<dbReference type="PROSITE" id="PS00107">
    <property type="entry name" value="PROTEIN_KINASE_ATP"/>
    <property type="match status" value="1"/>
</dbReference>
<evidence type="ECO:0000256" key="11">
    <source>
        <dbReference type="SAM" id="Coils"/>
    </source>
</evidence>